<keyword evidence="7 16" id="KW-0863">Zinc-finger</keyword>
<dbReference type="PROSITE" id="PS00518">
    <property type="entry name" value="ZF_RING_1"/>
    <property type="match status" value="1"/>
</dbReference>
<name>Q08F26_DPV84</name>
<evidence type="ECO:0000313" key="19">
    <source>
        <dbReference type="EMBL" id="ABI99139.1"/>
    </source>
</evidence>
<dbReference type="PROSITE" id="PS51301">
    <property type="entry name" value="KILA_N"/>
    <property type="match status" value="1"/>
</dbReference>
<keyword evidence="8" id="KW-0833">Ubl conjugation pathway</keyword>
<organismHost>
    <name type="scientific">Odocoileus hemionus</name>
    <name type="common">Mule deer</name>
    <name type="synonym">Cervus hemionus</name>
    <dbReference type="NCBI Taxonomy" id="9872"/>
</organismHost>
<evidence type="ECO:0000313" key="20">
    <source>
        <dbReference type="Proteomes" id="UP000162522"/>
    </source>
</evidence>
<dbReference type="Gene3D" id="3.30.40.10">
    <property type="entry name" value="Zinc/RING finger domain, C3HC4 (zinc finger)"/>
    <property type="match status" value="1"/>
</dbReference>
<accession>Q08F26</accession>
<dbReference type="Pfam" id="PF13639">
    <property type="entry name" value="zf-RING_2"/>
    <property type="match status" value="1"/>
</dbReference>
<dbReference type="PROSITE" id="PS50089">
    <property type="entry name" value="ZF_RING_2"/>
    <property type="match status" value="1"/>
</dbReference>
<gene>
    <name evidence="19" type="ORF">DpV84gp155</name>
</gene>
<protein>
    <recommendedName>
        <fullName evidence="15">Host range factor p28</fullName>
    </recommendedName>
    <alternativeName>
        <fullName evidence="14">E3 ubiquitin-protein ligase p28</fullName>
    </alternativeName>
</protein>
<dbReference type="InterPro" id="IPR018004">
    <property type="entry name" value="KilA/APSES_HTH"/>
</dbReference>
<keyword evidence="6" id="KW-0479">Metal-binding</keyword>
<keyword evidence="4" id="KW-0808">Transferase</keyword>
<evidence type="ECO:0000256" key="5">
    <source>
        <dbReference type="ARBA" id="ARBA00022711"/>
    </source>
</evidence>
<evidence type="ECO:0000256" key="14">
    <source>
        <dbReference type="ARBA" id="ARBA00034917"/>
    </source>
</evidence>
<evidence type="ECO:0000256" key="15">
    <source>
        <dbReference type="ARBA" id="ARBA00039653"/>
    </source>
</evidence>
<proteinExistence type="inferred from homology"/>
<keyword evidence="10" id="KW-1035">Host cytoplasm</keyword>
<evidence type="ECO:0000256" key="3">
    <source>
        <dbReference type="ARBA" id="ARBA00022662"/>
    </source>
</evidence>
<dbReference type="PIRSF" id="PIRSF003775">
    <property type="entry name" value="E3_ubiquit_lig_p28"/>
    <property type="match status" value="1"/>
</dbReference>
<dbReference type="InterPro" id="IPR017880">
    <property type="entry name" value="KilA_N"/>
</dbReference>
<dbReference type="SMART" id="SM00184">
    <property type="entry name" value="RING"/>
    <property type="match status" value="1"/>
</dbReference>
<comment type="similarity">
    <text evidence="13">Belongs to the orthopoxvirus OPG021 family.</text>
</comment>
<comment type="function">
    <text evidence="12">RING-finger E3 ubiquitin ligase which catalyzes the formation of both 'Lys-48'- and 'Lys-63'-linked polyubiquitin chains. Plays an important role in virulence by acting as an anti-apoptotic factor.</text>
</comment>
<dbReference type="InterPro" id="IPR001841">
    <property type="entry name" value="Znf_RING"/>
</dbReference>
<dbReference type="InterPro" id="IPR017907">
    <property type="entry name" value="Znf_RING_CS"/>
</dbReference>
<dbReference type="GO" id="GO:0016881">
    <property type="term" value="F:acid-amino acid ligase activity"/>
    <property type="evidence" value="ECO:0007669"/>
    <property type="project" value="InterPro"/>
</dbReference>
<evidence type="ECO:0000256" key="7">
    <source>
        <dbReference type="ARBA" id="ARBA00022771"/>
    </source>
</evidence>
<dbReference type="Pfam" id="PF04383">
    <property type="entry name" value="KilA-N"/>
    <property type="match status" value="1"/>
</dbReference>
<keyword evidence="11" id="KW-1119">Modulation of host cell apoptosis by virus</keyword>
<evidence type="ECO:0000259" key="18">
    <source>
        <dbReference type="PROSITE" id="PS51301"/>
    </source>
</evidence>
<keyword evidence="5" id="KW-1128">Modulation of host ubiquitin pathway by viral E3 ligase</keyword>
<evidence type="ECO:0000256" key="10">
    <source>
        <dbReference type="ARBA" id="ARBA00023200"/>
    </source>
</evidence>
<dbReference type="Proteomes" id="UP000162522">
    <property type="component" value="Segment"/>
</dbReference>
<evidence type="ECO:0000256" key="6">
    <source>
        <dbReference type="ARBA" id="ARBA00022723"/>
    </source>
</evidence>
<dbReference type="GO" id="GO:0061630">
    <property type="term" value="F:ubiquitin protein ligase activity"/>
    <property type="evidence" value="ECO:0007669"/>
    <property type="project" value="InterPro"/>
</dbReference>
<reference evidence="19 20" key="1">
    <citation type="journal article" date="2005" name="J. Virol.">
        <title>Genome of deerpox virus.</title>
        <authorList>
            <person name="Afonso C.L."/>
            <person name="Delhon G."/>
            <person name="Tulman E.R."/>
            <person name="Lu Z."/>
            <person name="Zsak A."/>
            <person name="Becerra V.M."/>
            <person name="Zsak L."/>
            <person name="Kutish G.F."/>
            <person name="Rock D.L."/>
        </authorList>
    </citation>
    <scope>NUCLEOTIDE SEQUENCE [LARGE SCALE GENOMIC DNA]</scope>
    <source>
        <strain evidence="19">W-1170-84</strain>
    </source>
</reference>
<organism evidence="19 20">
    <name type="scientific">Deerpox virus (strain W-1170-84)</name>
    <name type="common">DPV</name>
    <dbReference type="NCBI Taxonomy" id="305676"/>
    <lineage>
        <taxon>Viruses</taxon>
        <taxon>Varidnaviria</taxon>
        <taxon>Bamfordvirae</taxon>
        <taxon>Nucleocytoviricota</taxon>
        <taxon>Pokkesviricetes</taxon>
        <taxon>Chitovirales</taxon>
        <taxon>Poxviridae</taxon>
        <taxon>Chordopoxvirinae</taxon>
        <taxon>Cervidpoxvirus</taxon>
        <taxon>Cervidpoxvirus muledeerpox</taxon>
        <taxon>Mule deerpox virus</taxon>
    </lineage>
</organism>
<evidence type="ECO:0000256" key="11">
    <source>
        <dbReference type="ARBA" id="ARBA00023323"/>
    </source>
</evidence>
<dbReference type="GO" id="GO:0052150">
    <property type="term" value="P:symbiont-mediated perturbation of host apoptosis"/>
    <property type="evidence" value="ECO:0007669"/>
    <property type="project" value="UniProtKB-KW"/>
</dbReference>
<feature type="domain" description="KilA-N" evidence="18">
    <location>
        <begin position="9"/>
        <end position="114"/>
    </location>
</feature>
<evidence type="ECO:0000256" key="16">
    <source>
        <dbReference type="PROSITE-ProRule" id="PRU00175"/>
    </source>
</evidence>
<evidence type="ECO:0000256" key="12">
    <source>
        <dbReference type="ARBA" id="ARBA00025051"/>
    </source>
</evidence>
<evidence type="ECO:0000256" key="2">
    <source>
        <dbReference type="ARBA" id="ARBA00022581"/>
    </source>
</evidence>
<dbReference type="GO" id="GO:0030430">
    <property type="term" value="C:host cell cytoplasm"/>
    <property type="evidence" value="ECO:0007669"/>
    <property type="project" value="UniProtKB-SubCell"/>
</dbReference>
<keyword evidence="9" id="KW-0862">Zinc</keyword>
<evidence type="ECO:0000256" key="4">
    <source>
        <dbReference type="ARBA" id="ARBA00022679"/>
    </source>
</evidence>
<dbReference type="InterPro" id="IPR013083">
    <property type="entry name" value="Znf_RING/FYVE/PHD"/>
</dbReference>
<dbReference type="GO" id="GO:0008270">
    <property type="term" value="F:zinc ion binding"/>
    <property type="evidence" value="ECO:0007669"/>
    <property type="project" value="UniProtKB-KW"/>
</dbReference>
<dbReference type="GO" id="GO:0039648">
    <property type="term" value="P:symbiont-mediated perturbation of host ubiquitin-like protein modification"/>
    <property type="evidence" value="ECO:0007669"/>
    <property type="project" value="UniProtKB-KW"/>
</dbReference>
<dbReference type="PANTHER" id="PTHR11224:SF10">
    <property type="entry name" value="IP09428P-RELATED"/>
    <property type="match status" value="1"/>
</dbReference>
<keyword evidence="2" id="KW-0945">Host-virus interaction</keyword>
<dbReference type="EMBL" id="AY689437">
    <property type="protein sequence ID" value="ABI99139.1"/>
    <property type="molecule type" value="Genomic_DNA"/>
</dbReference>
<sequence>MSQDYDINDFIILKCDDIDIIILIVNRYINITKLCNPMKKPFYSWWNSVKNRQIIINTAIEECVKVDKLLYRIYKSKSTKTIYGVYIHYRLLEYILNWISNDYCIKILNTINNFNADILKSKKDNDNVKHIYNRLKYEENMYCAILNKNDTKKKNYKKFKNTIPLILYDFEEDYELSKTKECNICMENIYDKEKIYNRYFGIISSCNHVFCMGCITIWRKNKTTCPLCRKKFIFVIKSRFFRKIK</sequence>
<dbReference type="SUPFAM" id="SSF57850">
    <property type="entry name" value="RING/U-box"/>
    <property type="match status" value="1"/>
</dbReference>
<dbReference type="InterPro" id="IPR045072">
    <property type="entry name" value="MKRN-like"/>
</dbReference>
<dbReference type="InterPro" id="IPR016398">
    <property type="entry name" value="E3_ubiquitin-prot_ligase_p28"/>
</dbReference>
<evidence type="ECO:0000256" key="13">
    <source>
        <dbReference type="ARBA" id="ARBA00034749"/>
    </source>
</evidence>
<evidence type="ECO:0000256" key="1">
    <source>
        <dbReference type="ARBA" id="ARBA00004192"/>
    </source>
</evidence>
<evidence type="ECO:0000259" key="17">
    <source>
        <dbReference type="PROSITE" id="PS50089"/>
    </source>
</evidence>
<comment type="subcellular location">
    <subcellularLocation>
        <location evidence="1">Host cytoplasm</location>
    </subcellularLocation>
</comment>
<dbReference type="PANTHER" id="PTHR11224">
    <property type="entry name" value="MAKORIN-RELATED"/>
    <property type="match status" value="1"/>
</dbReference>
<evidence type="ECO:0000256" key="8">
    <source>
        <dbReference type="ARBA" id="ARBA00022786"/>
    </source>
</evidence>
<evidence type="ECO:0000256" key="9">
    <source>
        <dbReference type="ARBA" id="ARBA00022833"/>
    </source>
</evidence>
<keyword evidence="3" id="KW-1130">Modulation of host ubiquitin pathway by virus</keyword>
<feature type="domain" description="RING-type" evidence="17">
    <location>
        <begin position="182"/>
        <end position="229"/>
    </location>
</feature>
<dbReference type="GO" id="GO:0000209">
    <property type="term" value="P:protein polyubiquitination"/>
    <property type="evidence" value="ECO:0007669"/>
    <property type="project" value="InterPro"/>
</dbReference>